<organism evidence="4">
    <name type="scientific">Bionectria ochroleuca</name>
    <name type="common">Gliocladium roseum</name>
    <dbReference type="NCBI Taxonomy" id="29856"/>
    <lineage>
        <taxon>Eukaryota</taxon>
        <taxon>Fungi</taxon>
        <taxon>Dikarya</taxon>
        <taxon>Ascomycota</taxon>
        <taxon>Pezizomycotina</taxon>
        <taxon>Sordariomycetes</taxon>
        <taxon>Hypocreomycetidae</taxon>
        <taxon>Hypocreales</taxon>
        <taxon>Bionectriaceae</taxon>
        <taxon>Clonostachys</taxon>
    </lineage>
</organism>
<dbReference type="Gene3D" id="3.40.50.300">
    <property type="entry name" value="P-loop containing nucleotide triphosphate hydrolases"/>
    <property type="match status" value="1"/>
</dbReference>
<dbReference type="PROSITE" id="PS50088">
    <property type="entry name" value="ANK_REPEAT"/>
    <property type="match status" value="1"/>
</dbReference>
<evidence type="ECO:0000256" key="1">
    <source>
        <dbReference type="ARBA" id="ARBA00022737"/>
    </source>
</evidence>
<protein>
    <recommendedName>
        <fullName evidence="3">Nephrocystin 3-like N-terminal domain-containing protein</fullName>
    </recommendedName>
</protein>
<dbReference type="InterPro" id="IPR027417">
    <property type="entry name" value="P-loop_NTPase"/>
</dbReference>
<dbReference type="PANTHER" id="PTHR10039:SF14">
    <property type="entry name" value="NACHT DOMAIN-CONTAINING PROTEIN"/>
    <property type="match status" value="1"/>
</dbReference>
<evidence type="ECO:0000313" key="4">
    <source>
        <dbReference type="EMBL" id="CEO44932.1"/>
    </source>
</evidence>
<gene>
    <name evidence="4" type="ORF">BN869_000000987_1</name>
</gene>
<dbReference type="InterPro" id="IPR036770">
    <property type="entry name" value="Ankyrin_rpt-contain_sf"/>
</dbReference>
<dbReference type="SMART" id="SM00248">
    <property type="entry name" value="ANK"/>
    <property type="match status" value="4"/>
</dbReference>
<keyword evidence="1" id="KW-0677">Repeat</keyword>
<accession>A0A0B7JNR5</accession>
<dbReference type="Pfam" id="PF24883">
    <property type="entry name" value="NPHP3_N"/>
    <property type="match status" value="1"/>
</dbReference>
<dbReference type="EMBL" id="CDPU01000001">
    <property type="protein sequence ID" value="CEO44932.1"/>
    <property type="molecule type" value="Genomic_DNA"/>
</dbReference>
<dbReference type="InterPro" id="IPR002110">
    <property type="entry name" value="Ankyrin_rpt"/>
</dbReference>
<dbReference type="SUPFAM" id="SSF48403">
    <property type="entry name" value="Ankyrin repeat"/>
    <property type="match status" value="1"/>
</dbReference>
<evidence type="ECO:0000259" key="3">
    <source>
        <dbReference type="Pfam" id="PF24883"/>
    </source>
</evidence>
<reference evidence="4" key="1">
    <citation type="submission" date="2015-01" db="EMBL/GenBank/DDBJ databases">
        <authorList>
            <person name="Durling Mikael"/>
        </authorList>
    </citation>
    <scope>NUCLEOTIDE SEQUENCE</scope>
</reference>
<evidence type="ECO:0000256" key="2">
    <source>
        <dbReference type="PROSITE-ProRule" id="PRU00023"/>
    </source>
</evidence>
<feature type="repeat" description="ANK" evidence="2">
    <location>
        <begin position="1129"/>
        <end position="1161"/>
    </location>
</feature>
<dbReference type="Gene3D" id="1.25.40.20">
    <property type="entry name" value="Ankyrin repeat-containing domain"/>
    <property type="match status" value="1"/>
</dbReference>
<dbReference type="InterPro" id="IPR056884">
    <property type="entry name" value="NPHP3-like_N"/>
</dbReference>
<sequence length="1531" mass="171156">MAPEQSSKVYRLRYLPPHVDRLDTAKMLVGCIPGLQLEDIQISSLAVAIGSQSSKTATVMFKSTPHIVGREPSQNQWDLPVAGLPSPIVLDTHFNGLTPLNEVDESSHTTDCVVISGLGSHPMGSWQPRGAKTFMWIRDELPDLLTGVRFIIYGYDTKLYQSKSFQALPDLARSFIASLQAGGWVSKPLLFLAHSLGGVLMKQSIVALSGNQRDQEILGAMKGGIFFGVPSVGMTMEDIYKMLGEQPNTALLDCLSDRSDYVPKLEEDFERMSSSQGMRLIWAYETHETPSLSKSGESWARPGTGVVMVPPSSATGGRIKSDILPPGPITSNDEGILQIDADHSNMVKFTRGHELIRTVAGKLNQILRSDIQFEDASQQGESRVTSNGAPKSTSAFRVRCEELLSALVQINHVLTDAPETLEFAHEVSRFLTFSGKIIKMANQMSHQIFSTRSQLPGWIDDAEDLRWLFGEICSSPIAHGARLISVLASCTHSCFKTLNVLESTSVSTEKKFFGRPPNRDSLRQILGLSNDKEGVIRQCFEQLSRSRAIVILSIELLIADLTSENVRKLKDSLELTSEETKCIGALRITDPTRDREGITTDKGEIVKGTCRWILSTAQFQSWIEDSEVSRTLWISAPPGTGKTHLSIFLSRRLQRLCEVQRDSIALFFFCDNKVETRNTGNSILRGLIYQLIQYHKALVRIPLQQWKMQSDVFSSADSLQSLWGMFEDMLEHLPDTQVYCLIDALDECEKESALLVLKKFNKLIERSRQSSSSQRHPEHIAESLSSAIPVEIDSELAAKDDVKRYITDRVGHLAQIKGITNKPLHRQIENVFLTKAQDTFLWVSFMTHELLPKTVVLIEAALDQLPTGLDAVYGRILAQVDPEKADTISKLLVWVVLAARPLAVSEICRALYIQPTPFVEREQVCMDYIRACGHLLQVTQVEACLFSGLDCKCDDGLSEEDGKQYQQQVTLVHQSAKDYLLNNEADIKTKFHVRDLQSMHEKTATRLMEEIENGCVEDAGDYPHWPLSWRLEWPLGLYAVRNWDYHFLQVSDYEAFMQSHEDFFSERSALREKWYVCRDGVHHDNDPSLLGIACEFGWEGPTRRLLQLRTEQFGSREVEDYVNQCFGFVRSTPLEVALEIGPLSMVKLLLEYGADPARSQSSFYHFCTRLDDPTMFTQIVASGGARELLEAEGAEVLSIAAAHRNANICRLLIETYGVPVDVESGSQGGTALLTALTFGNMELAHMFVNEWHASTDDHFQLLGSIIGQFVLSGCVAHPAFRNLHHIIEQWGVNVNASDPISGEGLVHQRTKVQEYLVSALSPEDLEFLVLLGLDLAAQDHRGNTVLHTMHDLPDRVNLDRTVDMDVLRLLLQYECLNVDAVNFDGQTALNLLVSSLSTNKNAHGELEIHSQGSWQMAKNLLDLGADRNLKNKKGKSALDLAYEGVESERESDSSSGSTNPLSLSLTSGEMRYKCRMEMRYKYRMELFDVLSTYKTVPLLSPTSQKVEAETANFQHEESNIQTLDVGAIRSG</sequence>
<feature type="domain" description="Nephrocystin 3-like N-terminal" evidence="3">
    <location>
        <begin position="608"/>
        <end position="768"/>
    </location>
</feature>
<proteinExistence type="predicted"/>
<name>A0A0B7JNR5_BIOOC</name>
<keyword evidence="2" id="KW-0040">ANK repeat</keyword>
<dbReference type="PROSITE" id="PS50297">
    <property type="entry name" value="ANK_REP_REGION"/>
    <property type="match status" value="1"/>
</dbReference>
<dbReference type="PANTHER" id="PTHR10039">
    <property type="entry name" value="AMELOGENIN"/>
    <property type="match status" value="1"/>
</dbReference>